<organism evidence="1 2">
    <name type="scientific">Cerasicoccus arenae</name>
    <dbReference type="NCBI Taxonomy" id="424488"/>
    <lineage>
        <taxon>Bacteria</taxon>
        <taxon>Pseudomonadati</taxon>
        <taxon>Verrucomicrobiota</taxon>
        <taxon>Opitutia</taxon>
        <taxon>Puniceicoccales</taxon>
        <taxon>Cerasicoccaceae</taxon>
        <taxon>Cerasicoccus</taxon>
    </lineage>
</organism>
<reference evidence="1" key="2">
    <citation type="submission" date="2020-09" db="EMBL/GenBank/DDBJ databases">
        <authorList>
            <person name="Sun Q."/>
            <person name="Kim S."/>
        </authorList>
    </citation>
    <scope>NUCLEOTIDE SEQUENCE</scope>
    <source>
        <strain evidence="1">KCTC 12870</strain>
    </source>
</reference>
<evidence type="ECO:0000313" key="2">
    <source>
        <dbReference type="Proteomes" id="UP000642829"/>
    </source>
</evidence>
<reference evidence="1" key="1">
    <citation type="journal article" date="2014" name="Int. J. Syst. Evol. Microbiol.">
        <title>Complete genome sequence of Corynebacterium casei LMG S-19264T (=DSM 44701T), isolated from a smear-ripened cheese.</title>
        <authorList>
            <consortium name="US DOE Joint Genome Institute (JGI-PGF)"/>
            <person name="Walter F."/>
            <person name="Albersmeier A."/>
            <person name="Kalinowski J."/>
            <person name="Ruckert C."/>
        </authorList>
    </citation>
    <scope>NUCLEOTIDE SEQUENCE</scope>
    <source>
        <strain evidence="1">KCTC 12870</strain>
    </source>
</reference>
<dbReference type="Proteomes" id="UP000642829">
    <property type="component" value="Unassembled WGS sequence"/>
</dbReference>
<gene>
    <name evidence="1" type="ORF">GCM10007047_05380</name>
</gene>
<dbReference type="EMBL" id="BMXG01000002">
    <property type="protein sequence ID" value="GHB92945.1"/>
    <property type="molecule type" value="Genomic_DNA"/>
</dbReference>
<proteinExistence type="predicted"/>
<protein>
    <submittedName>
        <fullName evidence="1">Uncharacterized protein</fullName>
    </submittedName>
</protein>
<comment type="caution">
    <text evidence="1">The sequence shown here is derived from an EMBL/GenBank/DDBJ whole genome shotgun (WGS) entry which is preliminary data.</text>
</comment>
<evidence type="ECO:0000313" key="1">
    <source>
        <dbReference type="EMBL" id="GHB92945.1"/>
    </source>
</evidence>
<sequence>MLEEVVMQEAVLTPPAPASLKPPGQNVARYLQGKFERVSSWDRLFGSDYKYRLVDENGDTIAYVIVDNSLFFGPAETYWGQQVEIQGVLRRITGSVTLEIRAGNIRVLH</sequence>
<accession>A0A8J3GCZ0</accession>
<dbReference type="AlphaFoldDB" id="A0A8J3GCZ0"/>
<keyword evidence="2" id="KW-1185">Reference proteome</keyword>
<name>A0A8J3GCZ0_9BACT</name>